<comment type="subcellular location">
    <subcellularLocation>
        <location evidence="1">Membrane</location>
    </subcellularLocation>
</comment>
<keyword evidence="4" id="KW-0479">Metal-binding</keyword>
<evidence type="ECO:0000256" key="6">
    <source>
        <dbReference type="ARBA" id="ARBA00023004"/>
    </source>
</evidence>
<feature type="transmembrane region" description="Helical" evidence="8">
    <location>
        <begin position="129"/>
        <end position="148"/>
    </location>
</feature>
<dbReference type="SUPFAM" id="SSF81343">
    <property type="entry name" value="Fumarate reductase respiratory complex transmembrane subunits"/>
    <property type="match status" value="1"/>
</dbReference>
<evidence type="ECO:0000256" key="2">
    <source>
        <dbReference type="ARBA" id="ARBA00022617"/>
    </source>
</evidence>
<evidence type="ECO:0000256" key="7">
    <source>
        <dbReference type="ARBA" id="ARBA00023136"/>
    </source>
</evidence>
<dbReference type="Proteomes" id="UP000695562">
    <property type="component" value="Unassembled WGS sequence"/>
</dbReference>
<dbReference type="GO" id="GO:0005739">
    <property type="term" value="C:mitochondrion"/>
    <property type="evidence" value="ECO:0007669"/>
    <property type="project" value="GOC"/>
</dbReference>
<dbReference type="EMBL" id="AJWJ01000008">
    <property type="protein sequence ID" value="KAF2078255.1"/>
    <property type="molecule type" value="Genomic_DNA"/>
</dbReference>
<keyword evidence="7 8" id="KW-0472">Membrane</keyword>
<dbReference type="PANTHER" id="PTHR10978">
    <property type="entry name" value="SUCCINATE DEHYDROGENASE CYTOCHROME B560 SUBUNIT"/>
    <property type="match status" value="1"/>
</dbReference>
<accession>A0A8J4V2F1</accession>
<evidence type="ECO:0000256" key="1">
    <source>
        <dbReference type="ARBA" id="ARBA00004370"/>
    </source>
</evidence>
<dbReference type="GO" id="GO:0009055">
    <property type="term" value="F:electron transfer activity"/>
    <property type="evidence" value="ECO:0007669"/>
    <property type="project" value="InterPro"/>
</dbReference>
<evidence type="ECO:0000313" key="9">
    <source>
        <dbReference type="EMBL" id="KAF2078255.1"/>
    </source>
</evidence>
<dbReference type="CDD" id="cd03499">
    <property type="entry name" value="SQR_TypeC_SdhC"/>
    <property type="match status" value="1"/>
</dbReference>
<keyword evidence="2" id="KW-0349">Heme</keyword>
<evidence type="ECO:0000256" key="5">
    <source>
        <dbReference type="ARBA" id="ARBA00022989"/>
    </source>
</evidence>
<keyword evidence="3 8" id="KW-0812">Transmembrane</keyword>
<dbReference type="InterPro" id="IPR000701">
    <property type="entry name" value="SuccDH_FuR_B_TM-su"/>
</dbReference>
<dbReference type="NCBIfam" id="TIGR02970">
    <property type="entry name" value="succ_dehyd_cytB"/>
    <property type="match status" value="1"/>
</dbReference>
<protein>
    <recommendedName>
        <fullName evidence="11">Succinate dehydrogenase cytochrome b560 subunit, mitochondrial</fullName>
    </recommendedName>
</protein>
<keyword evidence="10" id="KW-1185">Reference proteome</keyword>
<proteinExistence type="predicted"/>
<evidence type="ECO:0000256" key="4">
    <source>
        <dbReference type="ARBA" id="ARBA00022723"/>
    </source>
</evidence>
<dbReference type="OrthoDB" id="588261at2759"/>
<evidence type="ECO:0000256" key="8">
    <source>
        <dbReference type="SAM" id="Phobius"/>
    </source>
</evidence>
<dbReference type="GO" id="GO:0046872">
    <property type="term" value="F:metal ion binding"/>
    <property type="evidence" value="ECO:0007669"/>
    <property type="project" value="UniProtKB-KW"/>
</dbReference>
<organism evidence="9 10">
    <name type="scientific">Polysphondylium violaceum</name>
    <dbReference type="NCBI Taxonomy" id="133409"/>
    <lineage>
        <taxon>Eukaryota</taxon>
        <taxon>Amoebozoa</taxon>
        <taxon>Evosea</taxon>
        <taxon>Eumycetozoa</taxon>
        <taxon>Dictyostelia</taxon>
        <taxon>Dictyosteliales</taxon>
        <taxon>Dictyosteliaceae</taxon>
        <taxon>Polysphondylium</taxon>
    </lineage>
</organism>
<name>A0A8J4V2F1_9MYCE</name>
<sequence>MFGRSLYVLTTRSVTKSAIPMGRQGTFLALNNLNTISNSSNNKLAMVNNYSTQAPKFTMTEKKIEEVVTPKRATSPHLTIYKFPMPAVMSIFHRATGIALGLGVAAVCGISLFAPHDPTYYIELFKTQYPFLVIPAKFIVSYPILYHFSTGVRHLVWDETCKGITTKQVEKTGMMILAITGAVAVVLSFMN</sequence>
<dbReference type="PANTHER" id="PTHR10978:SF5">
    <property type="entry name" value="SUCCINATE DEHYDROGENASE CYTOCHROME B560 SUBUNIT, MITOCHONDRIAL"/>
    <property type="match status" value="1"/>
</dbReference>
<dbReference type="GO" id="GO:0016020">
    <property type="term" value="C:membrane"/>
    <property type="evidence" value="ECO:0007669"/>
    <property type="project" value="UniProtKB-SubCell"/>
</dbReference>
<evidence type="ECO:0000256" key="3">
    <source>
        <dbReference type="ARBA" id="ARBA00022692"/>
    </source>
</evidence>
<dbReference type="InterPro" id="IPR014314">
    <property type="entry name" value="Succ_DH_cytb556"/>
</dbReference>
<dbReference type="Pfam" id="PF01127">
    <property type="entry name" value="Sdh_cyt"/>
    <property type="match status" value="1"/>
</dbReference>
<dbReference type="Gene3D" id="1.20.1300.10">
    <property type="entry name" value="Fumarate reductase/succinate dehydrogenase, transmembrane subunit"/>
    <property type="match status" value="1"/>
</dbReference>
<feature type="transmembrane region" description="Helical" evidence="8">
    <location>
        <begin position="172"/>
        <end position="190"/>
    </location>
</feature>
<gene>
    <name evidence="9" type="ORF">CYY_000445</name>
</gene>
<feature type="transmembrane region" description="Helical" evidence="8">
    <location>
        <begin position="91"/>
        <end position="114"/>
    </location>
</feature>
<reference evidence="9" key="1">
    <citation type="submission" date="2020-01" db="EMBL/GenBank/DDBJ databases">
        <title>Development of genomics and gene disruption for Polysphondylium violaceum indicates a role for the polyketide synthase stlB in stalk morphogenesis.</title>
        <authorList>
            <person name="Narita B."/>
            <person name="Kawabe Y."/>
            <person name="Kin K."/>
            <person name="Saito T."/>
            <person name="Gibbs R."/>
            <person name="Kuspa A."/>
            <person name="Muzny D."/>
            <person name="Queller D."/>
            <person name="Richards S."/>
            <person name="Strassman J."/>
            <person name="Sucgang R."/>
            <person name="Worley K."/>
            <person name="Schaap P."/>
        </authorList>
    </citation>
    <scope>NUCLEOTIDE SEQUENCE</scope>
    <source>
        <strain evidence="9">QSvi11</strain>
    </source>
</reference>
<evidence type="ECO:0000313" key="10">
    <source>
        <dbReference type="Proteomes" id="UP000695562"/>
    </source>
</evidence>
<dbReference type="InterPro" id="IPR034804">
    <property type="entry name" value="SQR/QFR_C/D"/>
</dbReference>
<keyword evidence="6" id="KW-0408">Iron</keyword>
<dbReference type="GO" id="GO:0006099">
    <property type="term" value="P:tricarboxylic acid cycle"/>
    <property type="evidence" value="ECO:0007669"/>
    <property type="project" value="InterPro"/>
</dbReference>
<comment type="caution">
    <text evidence="9">The sequence shown here is derived from an EMBL/GenBank/DDBJ whole genome shotgun (WGS) entry which is preliminary data.</text>
</comment>
<dbReference type="GO" id="GO:0006121">
    <property type="term" value="P:mitochondrial electron transport, succinate to ubiquinone"/>
    <property type="evidence" value="ECO:0007669"/>
    <property type="project" value="TreeGrafter"/>
</dbReference>
<keyword evidence="5 8" id="KW-1133">Transmembrane helix</keyword>
<dbReference type="AlphaFoldDB" id="A0A8J4V2F1"/>
<evidence type="ECO:0008006" key="11">
    <source>
        <dbReference type="Google" id="ProtNLM"/>
    </source>
</evidence>